<keyword evidence="16" id="KW-1185">Reference proteome</keyword>
<reference evidence="15 16" key="1">
    <citation type="submission" date="2015-01" db="EMBL/GenBank/DDBJ databases">
        <title>Evolution of Trichinella species and genotypes.</title>
        <authorList>
            <person name="Korhonen P.K."/>
            <person name="Edoardo P."/>
            <person name="Giuseppe L.R."/>
            <person name="Gasser R.B."/>
        </authorList>
    </citation>
    <scope>NUCLEOTIDE SEQUENCE [LARGE SCALE GENOMIC DNA]</scope>
    <source>
        <strain evidence="15">ISS417</strain>
    </source>
</reference>
<dbReference type="CDD" id="cd04153">
    <property type="entry name" value="Arl5_Arl8"/>
    <property type="match status" value="1"/>
</dbReference>
<feature type="binding site" evidence="10">
    <location>
        <begin position="242"/>
        <end position="249"/>
    </location>
    <ligand>
        <name>GTP</name>
        <dbReference type="ChEBI" id="CHEBI:37565"/>
    </ligand>
</feature>
<protein>
    <submittedName>
        <fullName evidence="15">ADP-ribosylation factor-like protein 5B</fullName>
    </submittedName>
</protein>
<dbReference type="OrthoDB" id="4321958at2759"/>
<dbReference type="PRINTS" id="PR00328">
    <property type="entry name" value="SAR1GTPBP"/>
</dbReference>
<keyword evidence="5" id="KW-0805">Transcription regulation</keyword>
<keyword evidence="4 10" id="KW-0547">Nucleotide-binding</keyword>
<keyword evidence="13" id="KW-0812">Transmembrane</keyword>
<evidence type="ECO:0000256" key="9">
    <source>
        <dbReference type="ARBA" id="ARBA00023288"/>
    </source>
</evidence>
<evidence type="ECO:0000256" key="8">
    <source>
        <dbReference type="ARBA" id="ARBA00023242"/>
    </source>
</evidence>
<evidence type="ECO:0000256" key="11">
    <source>
        <dbReference type="PIRSR" id="PIRSR606689-2"/>
    </source>
</evidence>
<dbReference type="STRING" id="144512.A0A0V0UDL6"/>
<dbReference type="InterPro" id="IPR044888">
    <property type="entry name" value="Mediatior_Med7_sf"/>
</dbReference>
<feature type="domain" description="Dickkopf N-terminal cysteine-rich" evidence="14">
    <location>
        <begin position="541"/>
        <end position="588"/>
    </location>
</feature>
<feature type="region of interest" description="Disordered" evidence="12">
    <location>
        <begin position="490"/>
        <end position="517"/>
    </location>
</feature>
<dbReference type="GO" id="GO:0003924">
    <property type="term" value="F:GTPase activity"/>
    <property type="evidence" value="ECO:0007669"/>
    <property type="project" value="InterPro"/>
</dbReference>
<comment type="caution">
    <text evidence="15">The sequence shown here is derived from an EMBL/GenBank/DDBJ whole genome shotgun (WGS) entry which is preliminary data.</text>
</comment>
<dbReference type="Proteomes" id="UP000055048">
    <property type="component" value="Unassembled WGS sequence"/>
</dbReference>
<dbReference type="NCBIfam" id="TIGR00231">
    <property type="entry name" value="small_GTP"/>
    <property type="match status" value="1"/>
</dbReference>
<evidence type="ECO:0000256" key="1">
    <source>
        <dbReference type="ARBA" id="ARBA00004123"/>
    </source>
</evidence>
<dbReference type="PROSITE" id="PS51417">
    <property type="entry name" value="ARF"/>
    <property type="match status" value="1"/>
</dbReference>
<keyword evidence="13" id="KW-1133">Transmembrane helix</keyword>
<dbReference type="InterPro" id="IPR005225">
    <property type="entry name" value="Small_GTP-bd"/>
</dbReference>
<dbReference type="InterPro" id="IPR006689">
    <property type="entry name" value="Small_GTPase_ARF/SAR"/>
</dbReference>
<evidence type="ECO:0000256" key="10">
    <source>
        <dbReference type="PIRSR" id="PIRSR606689-1"/>
    </source>
</evidence>
<feature type="transmembrane region" description="Helical" evidence="13">
    <location>
        <begin position="400"/>
        <end position="421"/>
    </location>
</feature>
<dbReference type="SMART" id="SM00178">
    <property type="entry name" value="SAR"/>
    <property type="match status" value="1"/>
</dbReference>
<comment type="subcellular location">
    <subcellularLocation>
        <location evidence="1">Nucleus</location>
    </subcellularLocation>
</comment>
<evidence type="ECO:0000256" key="6">
    <source>
        <dbReference type="ARBA" id="ARBA00023134"/>
    </source>
</evidence>
<organism evidence="15 16">
    <name type="scientific">Trichinella murrelli</name>
    <dbReference type="NCBI Taxonomy" id="144512"/>
    <lineage>
        <taxon>Eukaryota</taxon>
        <taxon>Metazoa</taxon>
        <taxon>Ecdysozoa</taxon>
        <taxon>Nematoda</taxon>
        <taxon>Enoplea</taxon>
        <taxon>Dorylaimia</taxon>
        <taxon>Trichinellida</taxon>
        <taxon>Trichinellidae</taxon>
        <taxon>Trichinella</taxon>
    </lineage>
</organism>
<dbReference type="Gene3D" id="3.40.50.300">
    <property type="entry name" value="P-loop containing nucleotide triphosphate hydrolases"/>
    <property type="match status" value="1"/>
</dbReference>
<dbReference type="InterPro" id="IPR037212">
    <property type="entry name" value="Med7/Med21-like"/>
</dbReference>
<dbReference type="InterPro" id="IPR024156">
    <property type="entry name" value="Small_GTPase_ARF"/>
</dbReference>
<gene>
    <name evidence="15" type="primary">Arl5b</name>
    <name evidence="15" type="ORF">T05_987</name>
</gene>
<feature type="binding site" evidence="10">
    <location>
        <position position="288"/>
    </location>
    <ligand>
        <name>GTP</name>
        <dbReference type="ChEBI" id="CHEBI:37565"/>
    </ligand>
</feature>
<keyword evidence="11" id="KW-0460">Magnesium</keyword>
<feature type="binding site" evidence="11">
    <location>
        <position position="266"/>
    </location>
    <ligand>
        <name>Mg(2+)</name>
        <dbReference type="ChEBI" id="CHEBI:18420"/>
    </ligand>
</feature>
<keyword evidence="13" id="KW-0472">Membrane</keyword>
<evidence type="ECO:0000256" key="13">
    <source>
        <dbReference type="SAM" id="Phobius"/>
    </source>
</evidence>
<keyword evidence="7" id="KW-0804">Transcription</keyword>
<evidence type="ECO:0000256" key="2">
    <source>
        <dbReference type="ARBA" id="ARBA00009994"/>
    </source>
</evidence>
<dbReference type="Gene3D" id="2.10.80.10">
    <property type="entry name" value="Lipase, subunit A"/>
    <property type="match status" value="1"/>
</dbReference>
<keyword evidence="9" id="KW-0449">Lipoprotein</keyword>
<dbReference type="GO" id="GO:0005525">
    <property type="term" value="F:GTP binding"/>
    <property type="evidence" value="ECO:0007669"/>
    <property type="project" value="UniProtKB-KW"/>
</dbReference>
<dbReference type="SUPFAM" id="SSF140718">
    <property type="entry name" value="Mediator hinge subcomplex-like"/>
    <property type="match status" value="1"/>
</dbReference>
<dbReference type="InterPro" id="IPR027417">
    <property type="entry name" value="P-loop_NTPase"/>
</dbReference>
<evidence type="ECO:0000256" key="4">
    <source>
        <dbReference type="ARBA" id="ARBA00022741"/>
    </source>
</evidence>
<evidence type="ECO:0000256" key="7">
    <source>
        <dbReference type="ARBA" id="ARBA00023163"/>
    </source>
</evidence>
<dbReference type="GO" id="GO:0016592">
    <property type="term" value="C:mediator complex"/>
    <property type="evidence" value="ECO:0007669"/>
    <property type="project" value="InterPro"/>
</dbReference>
<feature type="binding site" evidence="11">
    <location>
        <position position="249"/>
    </location>
    <ligand>
        <name>Mg(2+)</name>
        <dbReference type="ChEBI" id="CHEBI:18420"/>
    </ligand>
</feature>
<dbReference type="GO" id="GO:0003712">
    <property type="term" value="F:transcription coregulator activity"/>
    <property type="evidence" value="ECO:0007669"/>
    <property type="project" value="InterPro"/>
</dbReference>
<evidence type="ECO:0000256" key="3">
    <source>
        <dbReference type="ARBA" id="ARBA00022707"/>
    </source>
</evidence>
<dbReference type="InterPro" id="IPR009244">
    <property type="entry name" value="Mediatior_Med7"/>
</dbReference>
<evidence type="ECO:0000313" key="16">
    <source>
        <dbReference type="Proteomes" id="UP000055048"/>
    </source>
</evidence>
<dbReference type="Pfam" id="PF00025">
    <property type="entry name" value="Arf"/>
    <property type="match status" value="1"/>
</dbReference>
<sequence>MNDRSNLVSSFPAPPIHYISQCTDSNIKDNLILPPPPPIHGAYTMFGVQYNTEDMIIQPLENQGIRRLYPNTPNFDRKVELKKLNHSIIANFLDLLEILIRCPSSPERERKIEDLSLLFINFHHLVNEFRPHQACQSLMLMLERQYKERMCYVNHFRDHFQAVEENLSNCLDNFPDQLEIKFLNDPTLKKIWIDCMQKSHMKRSESEKSIRFSVERKPMGLLVTKLWRWLFNNQEHKVIIVGLDNAGKTTILYHFLMDEVVHTSPTIGSNVEEVVWKNIHFLMWDIGGQDSLRASWNTYYTNTEFVILVIDSADRERLSTIKEEFYRMLAHEELRKSAVLIFANKQDIKKSMTSAEISHELNLTSIKDQRWQIQACCALTGEVYYRCAYATVRVKSTPPVVFTVLVCTLFHFKLFHMIYWIQINRQRGMTAQSLCIFVILTLNSCTATFWNWLITNPHDLETDISSSNLRHDSPVPSPSRPNYVVAKLHSKNSPRPRHKHHHISTTTPPPPPPLQTASISTAQLSRLDDRSSNDEPGQLTCHADRECPLNLFCDLHYGLCKPYKTEQEPCRSDSQCAIGYDCMFGRCTMAAKPGHKGARCTGNRDCLPGLCCARQHGDKVCKPKLQIGQSCFVPDGGLSYWLNELCPCDDGLVCALSPQSADPKSMKIDWFQLWTESNQLHCISIHSSSGR</sequence>
<feature type="binding site" evidence="10">
    <location>
        <begin position="344"/>
        <end position="347"/>
    </location>
    <ligand>
        <name>GTP</name>
        <dbReference type="ChEBI" id="CHEBI:37565"/>
    </ligand>
</feature>
<dbReference type="GO" id="GO:0005576">
    <property type="term" value="C:extracellular region"/>
    <property type="evidence" value="ECO:0007669"/>
    <property type="project" value="InterPro"/>
</dbReference>
<evidence type="ECO:0000313" key="15">
    <source>
        <dbReference type="EMBL" id="KRX49369.1"/>
    </source>
</evidence>
<dbReference type="GO" id="GO:0030178">
    <property type="term" value="P:negative regulation of Wnt signaling pathway"/>
    <property type="evidence" value="ECO:0007669"/>
    <property type="project" value="InterPro"/>
</dbReference>
<keyword evidence="6 10" id="KW-0342">GTP-binding</keyword>
<evidence type="ECO:0000256" key="5">
    <source>
        <dbReference type="ARBA" id="ARBA00023015"/>
    </source>
</evidence>
<comment type="similarity">
    <text evidence="2">Belongs to the Mediator complex subunit 7 family.</text>
</comment>
<dbReference type="AlphaFoldDB" id="A0A0V0UDL6"/>
<name>A0A0V0UDL6_9BILA</name>
<proteinExistence type="inferred from homology"/>
<dbReference type="Pfam" id="PF04706">
    <property type="entry name" value="Dickkopf_N"/>
    <property type="match status" value="1"/>
</dbReference>
<dbReference type="GO" id="GO:1903292">
    <property type="term" value="P:protein localization to Golgi membrane"/>
    <property type="evidence" value="ECO:0007669"/>
    <property type="project" value="UniProtKB-ARBA"/>
</dbReference>
<evidence type="ECO:0000256" key="12">
    <source>
        <dbReference type="SAM" id="MobiDB-lite"/>
    </source>
</evidence>
<keyword evidence="3" id="KW-0519">Myristate</keyword>
<keyword evidence="11" id="KW-0479">Metal-binding</keyword>
<feature type="compositionally biased region" description="Basic residues" evidence="12">
    <location>
        <begin position="490"/>
        <end position="503"/>
    </location>
</feature>
<dbReference type="SUPFAM" id="SSF52540">
    <property type="entry name" value="P-loop containing nucleoside triphosphate hydrolases"/>
    <property type="match status" value="1"/>
</dbReference>
<dbReference type="PANTHER" id="PTHR11711">
    <property type="entry name" value="ADP RIBOSYLATION FACTOR-RELATED"/>
    <property type="match status" value="1"/>
</dbReference>
<dbReference type="InterPro" id="IPR006796">
    <property type="entry name" value="Dickkopf_N"/>
</dbReference>
<dbReference type="SMART" id="SM00177">
    <property type="entry name" value="ARF"/>
    <property type="match status" value="1"/>
</dbReference>
<accession>A0A0V0UDL6</accession>
<dbReference type="Pfam" id="PF05983">
    <property type="entry name" value="Med7"/>
    <property type="match status" value="1"/>
</dbReference>
<dbReference type="GO" id="GO:0046872">
    <property type="term" value="F:metal ion binding"/>
    <property type="evidence" value="ECO:0007669"/>
    <property type="project" value="UniProtKB-KW"/>
</dbReference>
<evidence type="ECO:0000259" key="14">
    <source>
        <dbReference type="Pfam" id="PF04706"/>
    </source>
</evidence>
<dbReference type="FunFam" id="3.40.50.300:FF:000294">
    <property type="entry name" value="ADP-ribosylation factor-like protein 5A"/>
    <property type="match status" value="1"/>
</dbReference>
<keyword evidence="8" id="KW-0539">Nucleus</keyword>
<dbReference type="GO" id="GO:0006357">
    <property type="term" value="P:regulation of transcription by RNA polymerase II"/>
    <property type="evidence" value="ECO:0007669"/>
    <property type="project" value="InterPro"/>
</dbReference>
<feature type="transmembrane region" description="Helical" evidence="13">
    <location>
        <begin position="433"/>
        <end position="453"/>
    </location>
</feature>
<dbReference type="Gene3D" id="6.10.140.200">
    <property type="match status" value="1"/>
</dbReference>
<dbReference type="EMBL" id="JYDJ01000017">
    <property type="protein sequence ID" value="KRX49369.1"/>
    <property type="molecule type" value="Genomic_DNA"/>
</dbReference>